<dbReference type="Gene3D" id="3.40.50.1360">
    <property type="match status" value="1"/>
</dbReference>
<dbReference type="SUPFAM" id="SSF100950">
    <property type="entry name" value="NagB/RpiA/CoA transferase-like"/>
    <property type="match status" value="1"/>
</dbReference>
<keyword evidence="7" id="KW-1185">Reference proteome</keyword>
<dbReference type="InterPro" id="IPR037171">
    <property type="entry name" value="NagB/RpiA_transferase-like"/>
</dbReference>
<keyword evidence="2" id="KW-0805">Transcription regulation</keyword>
<comment type="similarity">
    <text evidence="1">Belongs to the SorC transcriptional regulatory family.</text>
</comment>
<evidence type="ECO:0000313" key="6">
    <source>
        <dbReference type="EMBL" id="MFC7061069.1"/>
    </source>
</evidence>
<dbReference type="PANTHER" id="PTHR34294">
    <property type="entry name" value="TRANSCRIPTIONAL REGULATOR-RELATED"/>
    <property type="match status" value="1"/>
</dbReference>
<dbReference type="Gene3D" id="1.10.10.60">
    <property type="entry name" value="Homeodomain-like"/>
    <property type="match status" value="1"/>
</dbReference>
<evidence type="ECO:0000256" key="4">
    <source>
        <dbReference type="ARBA" id="ARBA00023163"/>
    </source>
</evidence>
<dbReference type="PANTHER" id="PTHR34294:SF1">
    <property type="entry name" value="TRANSCRIPTIONAL REGULATOR LSRR"/>
    <property type="match status" value="1"/>
</dbReference>
<dbReference type="Proteomes" id="UP001596410">
    <property type="component" value="Unassembled WGS sequence"/>
</dbReference>
<evidence type="ECO:0000313" key="7">
    <source>
        <dbReference type="Proteomes" id="UP001596410"/>
    </source>
</evidence>
<dbReference type="RefSeq" id="WP_204708841.1">
    <property type="nucleotide sequence ID" value="NZ_JBHSZV010000011.1"/>
</dbReference>
<name>A0ABW2EKY8_9BACI</name>
<gene>
    <name evidence="6" type="ORF">ACFQIC_04215</name>
</gene>
<evidence type="ECO:0000256" key="1">
    <source>
        <dbReference type="ARBA" id="ARBA00010466"/>
    </source>
</evidence>
<keyword evidence="3" id="KW-0238">DNA-binding</keyword>
<dbReference type="Pfam" id="PF04198">
    <property type="entry name" value="Sugar-bind"/>
    <property type="match status" value="1"/>
</dbReference>
<keyword evidence="4" id="KW-0804">Transcription</keyword>
<comment type="caution">
    <text evidence="6">The sequence shown here is derived from an EMBL/GenBank/DDBJ whole genome shotgun (WGS) entry which is preliminary data.</text>
</comment>
<reference evidence="7" key="1">
    <citation type="journal article" date="2019" name="Int. J. Syst. Evol. Microbiol.">
        <title>The Global Catalogue of Microorganisms (GCM) 10K type strain sequencing project: providing services to taxonomists for standard genome sequencing and annotation.</title>
        <authorList>
            <consortium name="The Broad Institute Genomics Platform"/>
            <consortium name="The Broad Institute Genome Sequencing Center for Infectious Disease"/>
            <person name="Wu L."/>
            <person name="Ma J."/>
        </authorList>
    </citation>
    <scope>NUCLEOTIDE SEQUENCE [LARGE SCALE GENOMIC DNA]</scope>
    <source>
        <strain evidence="7">CGMCC 4.1621</strain>
    </source>
</reference>
<organism evidence="6 7">
    <name type="scientific">Halobacillus seohaensis</name>
    <dbReference type="NCBI Taxonomy" id="447421"/>
    <lineage>
        <taxon>Bacteria</taxon>
        <taxon>Bacillati</taxon>
        <taxon>Bacillota</taxon>
        <taxon>Bacilli</taxon>
        <taxon>Bacillales</taxon>
        <taxon>Bacillaceae</taxon>
        <taxon>Halobacillus</taxon>
    </lineage>
</organism>
<evidence type="ECO:0000259" key="5">
    <source>
        <dbReference type="Pfam" id="PF04198"/>
    </source>
</evidence>
<feature type="domain" description="Sugar-binding" evidence="5">
    <location>
        <begin position="58"/>
        <end position="313"/>
    </location>
</feature>
<dbReference type="Pfam" id="PF13412">
    <property type="entry name" value="HTH_24"/>
    <property type="match status" value="1"/>
</dbReference>
<proteinExistence type="inferred from homology"/>
<sequence length="324" mass="35927">MDWDEERRLIKVAKMYYKDQMTQNEIAKSLGIYRTTITRLLQKAREKGIVQIDIKGEYSEQVDLEEQLLKRFSISEAVVIPSTSQQTEQERKTELGRASVNLLNKTIKDGDVVGFAWGSTLGSMVSALERYKSRKADFVPLVGGPGKMNVDHHVNTIVYNQAKAFGATAHFIDSAAIVPSTQSRNEIFESAYFKDVLDLWGKLTVAVVGIGTQLSSSNMIFSGFLGEEDYKSLENQAAIGDICSRFFDVNGKPIDGNVGDRTVAIELNKLKEVNYSIGVAESVEKTASIVGALRGNYITHLITNDCTAKSLLEFTSDEEGRESR</sequence>
<evidence type="ECO:0000256" key="2">
    <source>
        <dbReference type="ARBA" id="ARBA00023015"/>
    </source>
</evidence>
<dbReference type="EMBL" id="JBHSZV010000011">
    <property type="protein sequence ID" value="MFC7061069.1"/>
    <property type="molecule type" value="Genomic_DNA"/>
</dbReference>
<evidence type="ECO:0000256" key="3">
    <source>
        <dbReference type="ARBA" id="ARBA00023125"/>
    </source>
</evidence>
<protein>
    <submittedName>
        <fullName evidence="6">Sugar-binding transcriptional regulator</fullName>
    </submittedName>
</protein>
<dbReference type="InterPro" id="IPR051054">
    <property type="entry name" value="SorC_transcr_regulators"/>
</dbReference>
<accession>A0ABW2EKY8</accession>
<dbReference type="InterPro" id="IPR007324">
    <property type="entry name" value="Sugar-bd_dom_put"/>
</dbReference>